<dbReference type="OrthoDB" id="196858at2759"/>
<proteinExistence type="predicted"/>
<dbReference type="SUPFAM" id="SSF55961">
    <property type="entry name" value="Bet v1-like"/>
    <property type="match status" value="1"/>
</dbReference>
<dbReference type="PROSITE" id="PS50848">
    <property type="entry name" value="START"/>
    <property type="match status" value="1"/>
</dbReference>
<dbReference type="Gene3D" id="3.30.530.20">
    <property type="match status" value="1"/>
</dbReference>
<reference evidence="2" key="1">
    <citation type="journal article" date="2014" name="Genome Announc.">
        <title>De novo whole-genome sequence and genome annotation of Lichtheimia ramosa.</title>
        <authorList>
            <person name="Linde J."/>
            <person name="Schwartze V."/>
            <person name="Binder U."/>
            <person name="Lass-Florl C."/>
            <person name="Voigt K."/>
            <person name="Horn F."/>
        </authorList>
    </citation>
    <scope>NUCLEOTIDE SEQUENCE</scope>
    <source>
        <strain evidence="2">JMRC FSU:6197</strain>
    </source>
</reference>
<dbReference type="Pfam" id="PF01852">
    <property type="entry name" value="START"/>
    <property type="match status" value="1"/>
</dbReference>
<dbReference type="AlphaFoldDB" id="A0A077WI15"/>
<evidence type="ECO:0000313" key="2">
    <source>
        <dbReference type="EMBL" id="CDS07411.1"/>
    </source>
</evidence>
<dbReference type="PANTHER" id="PTHR19308">
    <property type="entry name" value="PHOSPHATIDYLCHOLINE TRANSFER PROTEIN"/>
    <property type="match status" value="1"/>
</dbReference>
<dbReference type="GO" id="GO:0008289">
    <property type="term" value="F:lipid binding"/>
    <property type="evidence" value="ECO:0007669"/>
    <property type="project" value="InterPro"/>
</dbReference>
<dbReference type="InterPro" id="IPR051213">
    <property type="entry name" value="START_lipid_transfer"/>
</dbReference>
<organism evidence="2">
    <name type="scientific">Lichtheimia ramosa</name>
    <dbReference type="NCBI Taxonomy" id="688394"/>
    <lineage>
        <taxon>Eukaryota</taxon>
        <taxon>Fungi</taxon>
        <taxon>Fungi incertae sedis</taxon>
        <taxon>Mucoromycota</taxon>
        <taxon>Mucoromycotina</taxon>
        <taxon>Mucoromycetes</taxon>
        <taxon>Mucorales</taxon>
        <taxon>Lichtheimiaceae</taxon>
        <taxon>Lichtheimia</taxon>
    </lineage>
</organism>
<dbReference type="CDD" id="cd00177">
    <property type="entry name" value="START"/>
    <property type="match status" value="1"/>
</dbReference>
<feature type="domain" description="START" evidence="1">
    <location>
        <begin position="19"/>
        <end position="197"/>
    </location>
</feature>
<dbReference type="InterPro" id="IPR002913">
    <property type="entry name" value="START_lipid-bd_dom"/>
</dbReference>
<gene>
    <name evidence="2" type="ORF">LRAMOSA01360</name>
</gene>
<name>A0A077WI15_9FUNG</name>
<dbReference type="EMBL" id="LK023324">
    <property type="protein sequence ID" value="CDS07411.1"/>
    <property type="molecule type" value="Genomic_DNA"/>
</dbReference>
<dbReference type="PANTHER" id="PTHR19308:SF14">
    <property type="entry name" value="START DOMAIN-CONTAINING PROTEIN"/>
    <property type="match status" value="1"/>
</dbReference>
<accession>A0A077WI15</accession>
<sequence>MTIEQHTETIQKATTWARELTSASLDGWNPQGEKNGVKIYTQENGTLIRGDYLFKTSSFTYEEYAAVATSTVIRTMWDTSFDKGEQRRMIGVDEGVYWVKYKAPWPITPRDFCLYGKVDHFESEDAILATMTSIKDDQAAPPVQGCVRGTLHIVAWYIRKDPQGIAVTYVNKTDLGGSLPGSFMKLVATQIPQAVVRVSDFMNKYGFPPLHHNACIKKEAFDQKKLAYEATIKTDKAEDVVWYVAKQMYPKGVSIKTSPTALQNKVQVQTCENGHHRVTLRQVDQPVTITMTKK</sequence>
<dbReference type="GO" id="GO:0005737">
    <property type="term" value="C:cytoplasm"/>
    <property type="evidence" value="ECO:0007669"/>
    <property type="project" value="UniProtKB-ARBA"/>
</dbReference>
<protein>
    <recommendedName>
        <fullName evidence="1">START domain-containing protein</fullName>
    </recommendedName>
</protein>
<dbReference type="InterPro" id="IPR023393">
    <property type="entry name" value="START-like_dom_sf"/>
</dbReference>
<evidence type="ECO:0000259" key="1">
    <source>
        <dbReference type="PROSITE" id="PS50848"/>
    </source>
</evidence>